<proteinExistence type="predicted"/>
<organism evidence="1 2">
    <name type="scientific">Desulfocucumis palustris</name>
    <dbReference type="NCBI Taxonomy" id="1898651"/>
    <lineage>
        <taxon>Bacteria</taxon>
        <taxon>Bacillati</taxon>
        <taxon>Bacillota</taxon>
        <taxon>Clostridia</taxon>
        <taxon>Eubacteriales</taxon>
        <taxon>Desulfocucumaceae</taxon>
        <taxon>Desulfocucumis</taxon>
    </lineage>
</organism>
<dbReference type="AlphaFoldDB" id="A0A2L2XAQ9"/>
<accession>A0A2L2XAQ9</accession>
<protein>
    <submittedName>
        <fullName evidence="1">Uncharacterized protein</fullName>
    </submittedName>
</protein>
<reference evidence="2" key="1">
    <citation type="submission" date="2018-02" db="EMBL/GenBank/DDBJ databases">
        <title>Genome sequence of Desulfocucumis palustris strain NAW-5.</title>
        <authorList>
            <person name="Watanabe M."/>
            <person name="Kojima H."/>
            <person name="Fukui M."/>
        </authorList>
    </citation>
    <scope>NUCLEOTIDE SEQUENCE [LARGE SCALE GENOMIC DNA]</scope>
    <source>
        <strain evidence="2">NAW-5</strain>
    </source>
</reference>
<sequence>MAETAQALHLIPLLSPKGRLWKKVKFINFIRLNFSHIILTIYSTSTIEILPVQHNINNNSGGPQKDILL</sequence>
<name>A0A2L2XAQ9_9FIRM</name>
<keyword evidence="2" id="KW-1185">Reference proteome</keyword>
<comment type="caution">
    <text evidence="1">The sequence shown here is derived from an EMBL/GenBank/DDBJ whole genome shotgun (WGS) entry which is preliminary data.</text>
</comment>
<gene>
    <name evidence="1" type="ORF">DCCM_0939</name>
</gene>
<dbReference type="EMBL" id="BFAV01000045">
    <property type="protein sequence ID" value="GBF32743.1"/>
    <property type="molecule type" value="Genomic_DNA"/>
</dbReference>
<evidence type="ECO:0000313" key="2">
    <source>
        <dbReference type="Proteomes" id="UP000239549"/>
    </source>
</evidence>
<evidence type="ECO:0000313" key="1">
    <source>
        <dbReference type="EMBL" id="GBF32743.1"/>
    </source>
</evidence>
<dbReference type="Proteomes" id="UP000239549">
    <property type="component" value="Unassembled WGS sequence"/>
</dbReference>